<proteinExistence type="predicted"/>
<comment type="caution">
    <text evidence="2">The sequence shown here is derived from an EMBL/GenBank/DDBJ whole genome shotgun (WGS) entry which is preliminary data.</text>
</comment>
<reference evidence="2 3" key="1">
    <citation type="submission" date="2020-08" db="EMBL/GenBank/DDBJ databases">
        <title>Genomic Encyclopedia of Type Strains, Phase IV (KMG-IV): sequencing the most valuable type-strain genomes for metagenomic binning, comparative biology and taxonomic classification.</title>
        <authorList>
            <person name="Goeker M."/>
        </authorList>
    </citation>
    <scope>NUCLEOTIDE SEQUENCE [LARGE SCALE GENOMIC DNA]</scope>
    <source>
        <strain evidence="2 3">DSM 26736</strain>
    </source>
</reference>
<dbReference type="RefSeq" id="WP_184087251.1">
    <property type="nucleotide sequence ID" value="NZ_JACIJF010000005.1"/>
</dbReference>
<evidence type="ECO:0000256" key="1">
    <source>
        <dbReference type="SAM" id="MobiDB-lite"/>
    </source>
</evidence>
<accession>A0A840YIZ9</accession>
<dbReference type="EMBL" id="JACIJF010000005">
    <property type="protein sequence ID" value="MBB5710898.1"/>
    <property type="molecule type" value="Genomic_DNA"/>
</dbReference>
<gene>
    <name evidence="2" type="ORF">FHT02_002138</name>
</gene>
<protein>
    <recommendedName>
        <fullName evidence="4">Flagellar FliJ protein</fullName>
    </recommendedName>
</protein>
<name>A0A840YIZ9_9SPHN</name>
<organism evidence="2 3">
    <name type="scientific">Sphingomonas xinjiangensis</name>
    <dbReference type="NCBI Taxonomy" id="643568"/>
    <lineage>
        <taxon>Bacteria</taxon>
        <taxon>Pseudomonadati</taxon>
        <taxon>Pseudomonadota</taxon>
        <taxon>Alphaproteobacteria</taxon>
        <taxon>Sphingomonadales</taxon>
        <taxon>Sphingomonadaceae</taxon>
        <taxon>Sphingomonas</taxon>
    </lineage>
</organism>
<evidence type="ECO:0000313" key="3">
    <source>
        <dbReference type="Proteomes" id="UP000527143"/>
    </source>
</evidence>
<evidence type="ECO:0000313" key="2">
    <source>
        <dbReference type="EMBL" id="MBB5710898.1"/>
    </source>
</evidence>
<evidence type="ECO:0008006" key="4">
    <source>
        <dbReference type="Google" id="ProtNLM"/>
    </source>
</evidence>
<dbReference type="Proteomes" id="UP000527143">
    <property type="component" value="Unassembled WGS sequence"/>
</dbReference>
<keyword evidence="3" id="KW-1185">Reference proteome</keyword>
<sequence>MAADQRGPMLARIAQVKGQRLTRLAGEARSAADLAATETERASAERSAAEAQRSEARSAFNLMPGCPQARLWLDKTIAGEIGAVATLADKVARLDLARDAHGAAVRALDQHRVRSDLLAEHHRGVRRVEGRRAEDRAEADMVIRSTGRTL</sequence>
<dbReference type="AlphaFoldDB" id="A0A840YIZ9"/>
<feature type="compositionally biased region" description="Basic and acidic residues" evidence="1">
    <location>
        <begin position="38"/>
        <end position="52"/>
    </location>
</feature>
<feature type="region of interest" description="Disordered" evidence="1">
    <location>
        <begin position="32"/>
        <end position="52"/>
    </location>
</feature>